<feature type="transmembrane region" description="Helical" evidence="7">
    <location>
        <begin position="388"/>
        <end position="406"/>
    </location>
</feature>
<dbReference type="AlphaFoldDB" id="A0AAV1P9R0"/>
<dbReference type="Proteomes" id="UP001314229">
    <property type="component" value="Unassembled WGS sequence"/>
</dbReference>
<feature type="transmembrane region" description="Helical" evidence="7">
    <location>
        <begin position="314"/>
        <end position="335"/>
    </location>
</feature>
<feature type="transmembrane region" description="Helical" evidence="7">
    <location>
        <begin position="418"/>
        <end position="438"/>
    </location>
</feature>
<keyword evidence="5 7" id="KW-0472">Membrane</keyword>
<evidence type="ECO:0000256" key="4">
    <source>
        <dbReference type="ARBA" id="ARBA00022989"/>
    </source>
</evidence>
<dbReference type="EMBL" id="CAWUFR010000121">
    <property type="protein sequence ID" value="CAK6968601.1"/>
    <property type="molecule type" value="Genomic_DNA"/>
</dbReference>
<comment type="caution">
    <text evidence="9">The sequence shown here is derived from an EMBL/GenBank/DDBJ whole genome shotgun (WGS) entry which is preliminary data.</text>
</comment>
<accession>A0AAV1P9R0</accession>
<dbReference type="GO" id="GO:0045202">
    <property type="term" value="C:synapse"/>
    <property type="evidence" value="ECO:0007669"/>
    <property type="project" value="TreeGrafter"/>
</dbReference>
<reference evidence="9 10" key="1">
    <citation type="submission" date="2024-01" db="EMBL/GenBank/DDBJ databases">
        <authorList>
            <person name="Alioto T."/>
            <person name="Alioto T."/>
            <person name="Gomez Garrido J."/>
        </authorList>
    </citation>
    <scope>NUCLEOTIDE SEQUENCE [LARGE SCALE GENOMIC DNA]</scope>
</reference>
<feature type="transmembrane region" description="Helical" evidence="7">
    <location>
        <begin position="347"/>
        <end position="368"/>
    </location>
</feature>
<evidence type="ECO:0000313" key="10">
    <source>
        <dbReference type="Proteomes" id="UP001314229"/>
    </source>
</evidence>
<comment type="similarity">
    <text evidence="2">Belongs to the patched family.</text>
</comment>
<keyword evidence="10" id="KW-1185">Reference proteome</keyword>
<dbReference type="GO" id="GO:0005886">
    <property type="term" value="C:plasma membrane"/>
    <property type="evidence" value="ECO:0007669"/>
    <property type="project" value="TreeGrafter"/>
</dbReference>
<feature type="domain" description="SSD" evidence="8">
    <location>
        <begin position="306"/>
        <end position="444"/>
    </location>
</feature>
<dbReference type="GO" id="GO:0050890">
    <property type="term" value="P:cognition"/>
    <property type="evidence" value="ECO:0007669"/>
    <property type="project" value="TreeGrafter"/>
</dbReference>
<protein>
    <submittedName>
        <fullName evidence="9">Patched domain-containing protein 1</fullName>
    </submittedName>
</protein>
<evidence type="ECO:0000259" key="8">
    <source>
        <dbReference type="PROSITE" id="PS50156"/>
    </source>
</evidence>
<evidence type="ECO:0000256" key="5">
    <source>
        <dbReference type="ARBA" id="ARBA00023136"/>
    </source>
</evidence>
<evidence type="ECO:0000256" key="1">
    <source>
        <dbReference type="ARBA" id="ARBA00004141"/>
    </source>
</evidence>
<evidence type="ECO:0000256" key="6">
    <source>
        <dbReference type="ARBA" id="ARBA00023180"/>
    </source>
</evidence>
<dbReference type="InterPro" id="IPR000731">
    <property type="entry name" value="SSD"/>
</dbReference>
<name>A0AAV1P9R0_SCOSC</name>
<feature type="transmembrane region" description="Helical" evidence="7">
    <location>
        <begin position="20"/>
        <end position="41"/>
    </location>
</feature>
<dbReference type="Gene3D" id="1.20.1640.10">
    <property type="entry name" value="Multidrug efflux transporter AcrB transmembrane domain"/>
    <property type="match status" value="2"/>
</dbReference>
<dbReference type="InterPro" id="IPR003392">
    <property type="entry name" value="PTHD_SSD"/>
</dbReference>
<evidence type="ECO:0000313" key="9">
    <source>
        <dbReference type="EMBL" id="CAK6968601.1"/>
    </source>
</evidence>
<evidence type="ECO:0000256" key="3">
    <source>
        <dbReference type="ARBA" id="ARBA00022692"/>
    </source>
</evidence>
<organism evidence="9 10">
    <name type="scientific">Scomber scombrus</name>
    <name type="common">Atlantic mackerel</name>
    <name type="synonym">Scomber vernalis</name>
    <dbReference type="NCBI Taxonomy" id="13677"/>
    <lineage>
        <taxon>Eukaryota</taxon>
        <taxon>Metazoa</taxon>
        <taxon>Chordata</taxon>
        <taxon>Craniata</taxon>
        <taxon>Vertebrata</taxon>
        <taxon>Euteleostomi</taxon>
        <taxon>Actinopterygii</taxon>
        <taxon>Neopterygii</taxon>
        <taxon>Teleostei</taxon>
        <taxon>Neoteleostei</taxon>
        <taxon>Acanthomorphata</taxon>
        <taxon>Pelagiaria</taxon>
        <taxon>Scombriformes</taxon>
        <taxon>Scombridae</taxon>
        <taxon>Scomber</taxon>
    </lineage>
</organism>
<proteinExistence type="inferred from homology"/>
<evidence type="ECO:0000256" key="7">
    <source>
        <dbReference type="SAM" id="Phobius"/>
    </source>
</evidence>
<dbReference type="PANTHER" id="PTHR10796:SF36">
    <property type="entry name" value="PATCHED DOMAIN-CONTAINING PROTEIN 1"/>
    <property type="match status" value="1"/>
</dbReference>
<dbReference type="SUPFAM" id="SSF82866">
    <property type="entry name" value="Multidrug efflux transporter AcrB transmembrane domain"/>
    <property type="match status" value="2"/>
</dbReference>
<dbReference type="PROSITE" id="PS50156">
    <property type="entry name" value="SSD"/>
    <property type="match status" value="1"/>
</dbReference>
<dbReference type="InterPro" id="IPR051697">
    <property type="entry name" value="Patched_domain-protein"/>
</dbReference>
<comment type="subcellular location">
    <subcellularLocation>
        <location evidence="1">Membrane</location>
        <topology evidence="1">Multi-pass membrane protein</topology>
    </subcellularLocation>
</comment>
<keyword evidence="4 7" id="KW-1133">Transmembrane helix</keyword>
<gene>
    <name evidence="9" type="ORF">FSCOSCO3_A007287</name>
</gene>
<keyword evidence="3 7" id="KW-0812">Transmembrane</keyword>
<evidence type="ECO:0000256" key="2">
    <source>
        <dbReference type="ARBA" id="ARBA00005585"/>
    </source>
</evidence>
<feature type="transmembrane region" description="Helical" evidence="7">
    <location>
        <begin position="519"/>
        <end position="536"/>
    </location>
</feature>
<dbReference type="PANTHER" id="PTHR10796">
    <property type="entry name" value="PATCHED-RELATED"/>
    <property type="match status" value="1"/>
</dbReference>
<keyword evidence="6" id="KW-0325">Glycoprotein</keyword>
<sequence>MLRQVLHAGLRTSFHALGRFVAGHPVFFASAPVLLSILLGASFSRYRVEEDVESMLAPKHSLAKIEGNLVDSLFPVNRSKHSLYSDLQTPGRYGRVIVTTRKGSVLDPVHLDTILQLHRRIYKMQVTVPATGFNSFNYSFSYLCLPDDKNICIIDDIIRSMEDIQSARNSNRSVPVLRYPITQLADGRQAYIGHQLGGVQGWGPSGVVRGPGSGAKGEGVRSARALQLTYYLQARGGLMDRVASQWEKAFCAELHHFAALHPKLGLYPSASSSLRTDFQFSSVLSRRPLLASLGMCGVLAVLCCSMRDCVRSKPWLGLLALLSITLSGLTAAGILNLTGATYNSTYLGIPFVMLGHGLFGSFEMLSSWRRTREDQHVKERVASVFEDVMLRFSGSTMLHLMTLGLAASPLTNMEAVRLFCRTAALAVTISYVYMLSFYSSCLVFTGYLETGYRHGCFCRRVPKPDRLDSKPAWYRCLMYTRYQDETQATNTSNTDSHLLLGCMRRCYGDWITNTYVKPFVVLLYLVYISFGLMGFLQVTQGSDPSALVAMDTATVLYTRAQQRYFSSYSPVIGFYIYESAPYWNATVQRDLLEYAKGFQRISWLEAYLNYLSEHNQSTSQPRENFTHTLRHSFLREPQFAHFADDIIFAERGQGEEPDVAASRIFLVAKTTENKREEMSVLLDTLRRLSLTSRVRFLIFNPSFVYLDRYAAAVSSPLRHSLLAVLFLLGLSSLAVVEPLVSVWLGLTLLSVQFGVLGFMTLWGVELDCMSVLCLISALGHSADCSGPLLCGFASGRGESRTRWVRVALERHGVPSLQTLICYSAALVPVGSVRSNLTHTLFRCLTLTAGCSALHTLAFLPTLLTFLPPSKSRGHRPGEGQRQEVECVEMNDSTRVVDQITTV</sequence>
<dbReference type="GO" id="GO:0007268">
    <property type="term" value="P:chemical synaptic transmission"/>
    <property type="evidence" value="ECO:0007669"/>
    <property type="project" value="TreeGrafter"/>
</dbReference>
<dbReference type="Pfam" id="PF02460">
    <property type="entry name" value="Patched"/>
    <property type="match status" value="1"/>
</dbReference>